<gene>
    <name evidence="1" type="ORF">HGA08_00125</name>
</gene>
<evidence type="ECO:0000313" key="1">
    <source>
        <dbReference type="EMBL" id="NKY48614.1"/>
    </source>
</evidence>
<protein>
    <submittedName>
        <fullName evidence="1">Uncharacterized protein</fullName>
    </submittedName>
</protein>
<evidence type="ECO:0000313" key="2">
    <source>
        <dbReference type="Proteomes" id="UP000565711"/>
    </source>
</evidence>
<dbReference type="EMBL" id="JAAXOP010000001">
    <property type="protein sequence ID" value="NKY48614.1"/>
    <property type="molecule type" value="Genomic_DNA"/>
</dbReference>
<keyword evidence="2" id="KW-1185">Reference proteome</keyword>
<proteinExistence type="predicted"/>
<accession>A0A846XS57</accession>
<dbReference type="Proteomes" id="UP000565711">
    <property type="component" value="Unassembled WGS sequence"/>
</dbReference>
<dbReference type="InterPro" id="IPR023509">
    <property type="entry name" value="DTD-like_sf"/>
</dbReference>
<sequence>MRIVGNRWRSFEYTPVSAGPCAVALAPDVVGATQTFVDCLLVNIVVEPGDYPLREHAVHMLHRACTTDTASSVVISATPQCALPGIRDLVPAAGAIDVLTHVADTIDIGTELTERLSEHVQHVHLIPFGWRLVTRTDAVAPPPRPHCPHALVSAQSGRMRTFRSHR</sequence>
<organism evidence="1 2">
    <name type="scientific">Nocardia vermiculata</name>
    <dbReference type="NCBI Taxonomy" id="257274"/>
    <lineage>
        <taxon>Bacteria</taxon>
        <taxon>Bacillati</taxon>
        <taxon>Actinomycetota</taxon>
        <taxon>Actinomycetes</taxon>
        <taxon>Mycobacteriales</taxon>
        <taxon>Nocardiaceae</taxon>
        <taxon>Nocardia</taxon>
    </lineage>
</organism>
<comment type="caution">
    <text evidence="1">The sequence shown here is derived from an EMBL/GenBank/DDBJ whole genome shotgun (WGS) entry which is preliminary data.</text>
</comment>
<dbReference type="Gene3D" id="3.50.80.10">
    <property type="entry name" value="D-tyrosyl-tRNA(Tyr) deacylase"/>
    <property type="match status" value="1"/>
</dbReference>
<name>A0A846XS57_9NOCA</name>
<reference evidence="1 2" key="1">
    <citation type="submission" date="2020-04" db="EMBL/GenBank/DDBJ databases">
        <title>MicrobeNet Type strains.</title>
        <authorList>
            <person name="Nicholson A.C."/>
        </authorList>
    </citation>
    <scope>NUCLEOTIDE SEQUENCE [LARGE SCALE GENOMIC DNA]</scope>
    <source>
        <strain evidence="1 2">JCM 12354</strain>
    </source>
</reference>
<dbReference type="RefSeq" id="WP_067881827.1">
    <property type="nucleotide sequence ID" value="NZ_JAAXOP010000001.1"/>
</dbReference>
<dbReference type="AlphaFoldDB" id="A0A846XS57"/>